<dbReference type="EMBL" id="JBHUDZ010000016">
    <property type="protein sequence ID" value="MFD1604572.1"/>
    <property type="molecule type" value="Genomic_DNA"/>
</dbReference>
<dbReference type="Proteomes" id="UP001597138">
    <property type="component" value="Unassembled WGS sequence"/>
</dbReference>
<organism evidence="2 3">
    <name type="scientific">Flavobacterium artemisiae</name>
    <dbReference type="NCBI Taxonomy" id="2126556"/>
    <lineage>
        <taxon>Bacteria</taxon>
        <taxon>Pseudomonadati</taxon>
        <taxon>Bacteroidota</taxon>
        <taxon>Flavobacteriia</taxon>
        <taxon>Flavobacteriales</taxon>
        <taxon>Flavobacteriaceae</taxon>
        <taxon>Flavobacterium</taxon>
    </lineage>
</organism>
<evidence type="ECO:0000256" key="1">
    <source>
        <dbReference type="SAM" id="Coils"/>
    </source>
</evidence>
<sequence>MKLFGEHHLSNFLSQKLENAKREIQFLNEVELKKTSKEDVLNNLLRQTKVPKLEVNLSKRTSKVGMRDVPAQRFPKTYDVRPGVSYPCALVTYIYPIPSNSQLMLHAPAGYVQKVSADVTLAHNEMRIEYQTLYGNEILSDEVKNKVKDWIISVHEEIENTVAEINNQIEKFNNGISLELSALLDAKFKNFEDRKKQNDDLNDF</sequence>
<name>A0ABW4HHD0_9FLAO</name>
<comment type="caution">
    <text evidence="2">The sequence shown here is derived from an EMBL/GenBank/DDBJ whole genome shotgun (WGS) entry which is preliminary data.</text>
</comment>
<proteinExistence type="predicted"/>
<keyword evidence="3" id="KW-1185">Reference proteome</keyword>
<evidence type="ECO:0000313" key="2">
    <source>
        <dbReference type="EMBL" id="MFD1604572.1"/>
    </source>
</evidence>
<reference evidence="3" key="1">
    <citation type="journal article" date="2019" name="Int. J. Syst. Evol. Microbiol.">
        <title>The Global Catalogue of Microorganisms (GCM) 10K type strain sequencing project: providing services to taxonomists for standard genome sequencing and annotation.</title>
        <authorList>
            <consortium name="The Broad Institute Genomics Platform"/>
            <consortium name="The Broad Institute Genome Sequencing Center for Infectious Disease"/>
            <person name="Wu L."/>
            <person name="Ma J."/>
        </authorList>
    </citation>
    <scope>NUCLEOTIDE SEQUENCE [LARGE SCALE GENOMIC DNA]</scope>
    <source>
        <strain evidence="3">CCUG 70865</strain>
    </source>
</reference>
<accession>A0ABW4HHD0</accession>
<gene>
    <name evidence="2" type="ORF">ACFSC2_17680</name>
</gene>
<keyword evidence="1" id="KW-0175">Coiled coil</keyword>
<evidence type="ECO:0000313" key="3">
    <source>
        <dbReference type="Proteomes" id="UP001597138"/>
    </source>
</evidence>
<feature type="coiled-coil region" evidence="1">
    <location>
        <begin position="10"/>
        <end position="47"/>
    </location>
</feature>
<protein>
    <submittedName>
        <fullName evidence="2">Uncharacterized protein</fullName>
    </submittedName>
</protein>
<dbReference type="RefSeq" id="WP_379815661.1">
    <property type="nucleotide sequence ID" value="NZ_JBHUDZ010000016.1"/>
</dbReference>